<evidence type="ECO:0000259" key="3">
    <source>
        <dbReference type="Pfam" id="PF02470"/>
    </source>
</evidence>
<accession>A0AAU7B1F4</accession>
<evidence type="ECO:0000256" key="2">
    <source>
        <dbReference type="SAM" id="Phobius"/>
    </source>
</evidence>
<gene>
    <name evidence="4" type="ORF">DSM112329_04639</name>
</gene>
<name>A0AAU7B1F4_9ACTN</name>
<sequence>MTELRSTSGRDGGRDDWDDDDELEVRDRLSQRGGRRRLELEARRGARPLVTVLIAAAIGLFVAGYIATHISKTLFSSTEELAFVVDDATGVVQGVDEVRLKGIGIGRITGIEIKDQRAVITAKVQKKYGDIYRDARVQLRPNTALQDMYLDIVDRGTERAGVLRGSRPLAAGRTAVPVGIDEVLNVFQAPVRNRLNTLLDELGNGLQDRGARLRAAFAEFVPFIDNVGRVSRQLARRAPMVRRLVHNTAKLTTTLGDRQQELGTLVDSGSRTLATLRDGRGDLGATLRALPPTMQSLDSSFAAVRGVVGDVDGAVRALDPVADALPSSLTALRALNKDAGPAVRALQTPVRRLVPFTATLRPLSRELASTVDALQPQIDTVNKVTSDLVACRKGVIGFFQWNASISKLGDSRAPFPRGNLAAGAQSSSVLNDPSEFFPSSCAPGRPIGGRPAKPSDGR</sequence>
<keyword evidence="2" id="KW-1133">Transmembrane helix</keyword>
<keyword evidence="2" id="KW-0472">Membrane</keyword>
<feature type="transmembrane region" description="Helical" evidence="2">
    <location>
        <begin position="45"/>
        <end position="67"/>
    </location>
</feature>
<dbReference type="InterPro" id="IPR052336">
    <property type="entry name" value="MlaD_Phospholipid_Transporter"/>
</dbReference>
<dbReference type="KEGG" id="parq:DSM112329_04639"/>
<proteinExistence type="predicted"/>
<dbReference type="EMBL" id="CP114014">
    <property type="protein sequence ID" value="XAY07749.1"/>
    <property type="molecule type" value="Genomic_DNA"/>
</dbReference>
<evidence type="ECO:0000313" key="4">
    <source>
        <dbReference type="EMBL" id="XAY07749.1"/>
    </source>
</evidence>
<dbReference type="AlphaFoldDB" id="A0AAU7B1F4"/>
<feature type="domain" description="Mce/MlaD" evidence="3">
    <location>
        <begin position="80"/>
        <end position="153"/>
    </location>
</feature>
<feature type="region of interest" description="Disordered" evidence="1">
    <location>
        <begin position="1"/>
        <end position="20"/>
    </location>
</feature>
<protein>
    <recommendedName>
        <fullName evidence="3">Mce/MlaD domain-containing protein</fullName>
    </recommendedName>
</protein>
<organism evidence="4">
    <name type="scientific">Paraconexibacter sp. AEG42_29</name>
    <dbReference type="NCBI Taxonomy" id="2997339"/>
    <lineage>
        <taxon>Bacteria</taxon>
        <taxon>Bacillati</taxon>
        <taxon>Actinomycetota</taxon>
        <taxon>Thermoleophilia</taxon>
        <taxon>Solirubrobacterales</taxon>
        <taxon>Paraconexibacteraceae</taxon>
        <taxon>Paraconexibacter</taxon>
    </lineage>
</organism>
<feature type="region of interest" description="Disordered" evidence="1">
    <location>
        <begin position="431"/>
        <end position="458"/>
    </location>
</feature>
<dbReference type="RefSeq" id="WP_354698940.1">
    <property type="nucleotide sequence ID" value="NZ_CP114014.1"/>
</dbReference>
<evidence type="ECO:0000256" key="1">
    <source>
        <dbReference type="SAM" id="MobiDB-lite"/>
    </source>
</evidence>
<reference evidence="4" key="1">
    <citation type="submission" date="2022-12" db="EMBL/GenBank/DDBJ databases">
        <title>Paraconexibacter alkalitolerans sp. nov. and Baekduia alba sp. nov., isolated from soil and emended description of the genera Paraconexibacter (Chun et al., 2020) and Baekduia (An et al., 2020).</title>
        <authorList>
            <person name="Vieira S."/>
            <person name="Huber K.J."/>
            <person name="Geppert A."/>
            <person name="Wolf J."/>
            <person name="Neumann-Schaal M."/>
            <person name="Muesken M."/>
            <person name="Overmann J."/>
        </authorList>
    </citation>
    <scope>NUCLEOTIDE SEQUENCE</scope>
    <source>
        <strain evidence="4">AEG42_29</strain>
    </source>
</reference>
<dbReference type="PANTHER" id="PTHR33371">
    <property type="entry name" value="INTERMEMBRANE PHOSPHOLIPID TRANSPORT SYSTEM BINDING PROTEIN MLAD-RELATED"/>
    <property type="match status" value="1"/>
</dbReference>
<dbReference type="Pfam" id="PF02470">
    <property type="entry name" value="MlaD"/>
    <property type="match status" value="1"/>
</dbReference>
<dbReference type="InterPro" id="IPR003399">
    <property type="entry name" value="Mce/MlaD"/>
</dbReference>
<keyword evidence="2" id="KW-0812">Transmembrane</keyword>
<dbReference type="PANTHER" id="PTHR33371:SF4">
    <property type="entry name" value="INTERMEMBRANE PHOSPHOLIPID TRANSPORT SYSTEM BINDING PROTEIN MLAD"/>
    <property type="match status" value="1"/>
</dbReference>